<evidence type="ECO:0000313" key="1">
    <source>
        <dbReference type="EMBL" id="KAJ2976923.1"/>
    </source>
</evidence>
<accession>A0ACC1NEU5</accession>
<reference evidence="1" key="1">
    <citation type="submission" date="2022-08" db="EMBL/GenBank/DDBJ databases">
        <title>Genome Sequence of Lecanicillium fungicola.</title>
        <authorList>
            <person name="Buettner E."/>
        </authorList>
    </citation>
    <scope>NUCLEOTIDE SEQUENCE</scope>
    <source>
        <strain evidence="1">Babe33</strain>
    </source>
</reference>
<organism evidence="1 2">
    <name type="scientific">Zarea fungicola</name>
    <dbReference type="NCBI Taxonomy" id="93591"/>
    <lineage>
        <taxon>Eukaryota</taxon>
        <taxon>Fungi</taxon>
        <taxon>Dikarya</taxon>
        <taxon>Ascomycota</taxon>
        <taxon>Pezizomycotina</taxon>
        <taxon>Sordariomycetes</taxon>
        <taxon>Hypocreomycetidae</taxon>
        <taxon>Hypocreales</taxon>
        <taxon>Cordycipitaceae</taxon>
        <taxon>Zarea</taxon>
    </lineage>
</organism>
<dbReference type="EMBL" id="JANJQO010000524">
    <property type="protein sequence ID" value="KAJ2976923.1"/>
    <property type="molecule type" value="Genomic_DNA"/>
</dbReference>
<protein>
    <submittedName>
        <fullName evidence="1">Uncharacterized protein</fullName>
    </submittedName>
</protein>
<gene>
    <name evidence="1" type="ORF">NQ176_g4662</name>
</gene>
<evidence type="ECO:0000313" key="2">
    <source>
        <dbReference type="Proteomes" id="UP001143910"/>
    </source>
</evidence>
<dbReference type="Proteomes" id="UP001143910">
    <property type="component" value="Unassembled WGS sequence"/>
</dbReference>
<sequence>MSTSVYSSGDAFISLAEQMYSGPESNVKAIVETLWAENCTITIMGHQFTRETMHDYIKTIREGHHTVRFTSKRFIRDGNLVAEKHEAIGHRKDGTTTEAEVWVMAQLNEEGKAVEFEEIMRLTAGNLDKELNG</sequence>
<comment type="caution">
    <text evidence="1">The sequence shown here is derived from an EMBL/GenBank/DDBJ whole genome shotgun (WGS) entry which is preliminary data.</text>
</comment>
<name>A0ACC1NEU5_9HYPO</name>
<keyword evidence="2" id="KW-1185">Reference proteome</keyword>
<proteinExistence type="predicted"/>